<dbReference type="SUPFAM" id="SSF50156">
    <property type="entry name" value="PDZ domain-like"/>
    <property type="match status" value="1"/>
</dbReference>
<dbReference type="InterPro" id="IPR036034">
    <property type="entry name" value="PDZ_sf"/>
</dbReference>
<keyword evidence="3" id="KW-0378">Hydrolase</keyword>
<evidence type="ECO:0000256" key="1">
    <source>
        <dbReference type="ARBA" id="ARBA00009179"/>
    </source>
</evidence>
<comment type="caution">
    <text evidence="7">The sequence shown here is derived from an EMBL/GenBank/DDBJ whole genome shotgun (WGS) entry which is preliminary data.</text>
</comment>
<dbReference type="SMART" id="SM00245">
    <property type="entry name" value="TSPc"/>
    <property type="match status" value="1"/>
</dbReference>
<dbReference type="SUPFAM" id="SSF55383">
    <property type="entry name" value="Copper amine oxidase, domain N"/>
    <property type="match status" value="1"/>
</dbReference>
<dbReference type="Gene3D" id="2.30.42.10">
    <property type="match status" value="1"/>
</dbReference>
<keyword evidence="8" id="KW-1185">Reference proteome</keyword>
<dbReference type="InterPro" id="IPR012854">
    <property type="entry name" value="Cu_amine_oxidase-like_N"/>
</dbReference>
<dbReference type="RefSeq" id="WP_341414120.1">
    <property type="nucleotide sequence ID" value="NZ_JBBPCC010000002.1"/>
</dbReference>
<dbReference type="SMART" id="SM00228">
    <property type="entry name" value="PDZ"/>
    <property type="match status" value="1"/>
</dbReference>
<dbReference type="Gene3D" id="3.30.750.44">
    <property type="match status" value="1"/>
</dbReference>
<dbReference type="InterPro" id="IPR005151">
    <property type="entry name" value="Tail-specific_protease"/>
</dbReference>
<dbReference type="Gene3D" id="3.90.226.10">
    <property type="entry name" value="2-enoyl-CoA Hydratase, Chain A, domain 1"/>
    <property type="match status" value="1"/>
</dbReference>
<dbReference type="NCBIfam" id="TIGR00225">
    <property type="entry name" value="prc"/>
    <property type="match status" value="1"/>
</dbReference>
<evidence type="ECO:0000259" key="6">
    <source>
        <dbReference type="PROSITE" id="PS50106"/>
    </source>
</evidence>
<dbReference type="InterPro" id="IPR029045">
    <property type="entry name" value="ClpP/crotonase-like_dom_sf"/>
</dbReference>
<evidence type="ECO:0000313" key="8">
    <source>
        <dbReference type="Proteomes" id="UP001469365"/>
    </source>
</evidence>
<gene>
    <name evidence="7" type="ORF">WMW72_03935</name>
</gene>
<evidence type="ECO:0000256" key="4">
    <source>
        <dbReference type="ARBA" id="ARBA00022825"/>
    </source>
</evidence>
<organism evidence="7 8">
    <name type="scientific">Paenibacillus filicis</name>
    <dbReference type="NCBI Taxonomy" id="669464"/>
    <lineage>
        <taxon>Bacteria</taxon>
        <taxon>Bacillati</taxon>
        <taxon>Bacillota</taxon>
        <taxon>Bacilli</taxon>
        <taxon>Bacillales</taxon>
        <taxon>Paenibacillaceae</taxon>
        <taxon>Paenibacillus</taxon>
    </lineage>
</organism>
<keyword evidence="5" id="KW-0732">Signal</keyword>
<protein>
    <submittedName>
        <fullName evidence="7">S41 family peptidase</fullName>
    </submittedName>
</protein>
<dbReference type="PROSITE" id="PS50106">
    <property type="entry name" value="PDZ"/>
    <property type="match status" value="1"/>
</dbReference>
<evidence type="ECO:0000256" key="2">
    <source>
        <dbReference type="ARBA" id="ARBA00022670"/>
    </source>
</evidence>
<dbReference type="Proteomes" id="UP001469365">
    <property type="component" value="Unassembled WGS sequence"/>
</dbReference>
<dbReference type="InterPro" id="IPR036582">
    <property type="entry name" value="Mao_N_sf"/>
</dbReference>
<dbReference type="InterPro" id="IPR004447">
    <property type="entry name" value="Peptidase_S41A"/>
</dbReference>
<keyword evidence="2" id="KW-0645">Protease</keyword>
<evidence type="ECO:0000313" key="7">
    <source>
        <dbReference type="EMBL" id="MEK8127056.1"/>
    </source>
</evidence>
<reference evidence="7 8" key="1">
    <citation type="submission" date="2024-04" db="EMBL/GenBank/DDBJ databases">
        <title>draft genome sequnece of Paenibacillus filicis.</title>
        <authorList>
            <person name="Kim D.-U."/>
        </authorList>
    </citation>
    <scope>NUCLEOTIDE SEQUENCE [LARGE SCALE GENOMIC DNA]</scope>
    <source>
        <strain evidence="7 8">KACC14197</strain>
    </source>
</reference>
<feature type="chain" id="PRO_5046867448" evidence="5">
    <location>
        <begin position="33"/>
        <end position="487"/>
    </location>
</feature>
<dbReference type="PANTHER" id="PTHR32060">
    <property type="entry name" value="TAIL-SPECIFIC PROTEASE"/>
    <property type="match status" value="1"/>
</dbReference>
<sequence>MNSTRKRKMWRQTAAAVLSLSLILPAALPVSAATLTIGGNPIDRAKEVLEKLERNHVSAPDAQKLSDVAIQAVIKSLGDPYTQYFTPEQLDEFENSLANRYVGIGVRVSQQPDGVYVSQVFDGPAQKAGIKVGDVIVKAGDETVIGLPLGEATAKIMGEPGTEVKLQLLRDGESLDLTVKRAQIQVPVVTGQKFDGNIAYLRVTSFSADAAEQVATMLDFFKSQGEIKSLIVDLRDNPGGLLDAAKEMARLFVKEGTLIHTKNRTGQDEPVTFTGGQTQPFPVHILVNGGSASASEVLTGALQDYKAAKAIGTKTYGKGSVQNLIPLDNGGALKVTVEEYLTPNQRQVNRVGLEPDIAVEGGQVPELLTALRTAGLATISLELNRINLTVNGHAVEDSFRVLREDGQTYVPARVLAAVLGAKVEWNADAASVQLSSADGAVTYTPDGAGVKLQDGISYVSLAQAAEAFKSLSWSDDGRLLKLSGSAK</sequence>
<name>A0ABU9DDW2_9BACL</name>
<dbReference type="EMBL" id="JBBPCC010000002">
    <property type="protein sequence ID" value="MEK8127056.1"/>
    <property type="molecule type" value="Genomic_DNA"/>
</dbReference>
<dbReference type="SUPFAM" id="SSF52096">
    <property type="entry name" value="ClpP/crotonase"/>
    <property type="match status" value="1"/>
</dbReference>
<dbReference type="CDD" id="cd06782">
    <property type="entry name" value="cpPDZ_CPP-like"/>
    <property type="match status" value="1"/>
</dbReference>
<dbReference type="Pfam" id="PF07833">
    <property type="entry name" value="Cu_amine_oxidN1"/>
    <property type="match status" value="1"/>
</dbReference>
<dbReference type="Pfam" id="PF03572">
    <property type="entry name" value="Peptidase_S41"/>
    <property type="match status" value="1"/>
</dbReference>
<feature type="signal peptide" evidence="5">
    <location>
        <begin position="1"/>
        <end position="32"/>
    </location>
</feature>
<dbReference type="InterPro" id="IPR001478">
    <property type="entry name" value="PDZ"/>
</dbReference>
<accession>A0ABU9DDW2</accession>
<evidence type="ECO:0000256" key="3">
    <source>
        <dbReference type="ARBA" id="ARBA00022801"/>
    </source>
</evidence>
<proteinExistence type="inferred from homology"/>
<dbReference type="Pfam" id="PF13180">
    <property type="entry name" value="PDZ_2"/>
    <property type="match status" value="1"/>
</dbReference>
<keyword evidence="4" id="KW-0720">Serine protease</keyword>
<feature type="domain" description="PDZ" evidence="6">
    <location>
        <begin position="104"/>
        <end position="172"/>
    </location>
</feature>
<dbReference type="CDD" id="cd07560">
    <property type="entry name" value="Peptidase_S41_CPP"/>
    <property type="match status" value="1"/>
</dbReference>
<dbReference type="PANTHER" id="PTHR32060:SF30">
    <property type="entry name" value="CARBOXY-TERMINAL PROCESSING PROTEASE CTPA"/>
    <property type="match status" value="1"/>
</dbReference>
<evidence type="ECO:0000256" key="5">
    <source>
        <dbReference type="SAM" id="SignalP"/>
    </source>
</evidence>
<comment type="similarity">
    <text evidence="1">Belongs to the peptidase S41A family.</text>
</comment>